<feature type="domain" description="VWFA" evidence="1">
    <location>
        <begin position="1"/>
        <end position="131"/>
    </location>
</feature>
<evidence type="ECO:0000313" key="3">
    <source>
        <dbReference type="Proteomes" id="UP001202328"/>
    </source>
</evidence>
<dbReference type="EMBL" id="JAJJMB010008687">
    <property type="protein sequence ID" value="KAI3921547.1"/>
    <property type="molecule type" value="Genomic_DNA"/>
</dbReference>
<protein>
    <recommendedName>
        <fullName evidence="1">VWFA domain-containing protein</fullName>
    </recommendedName>
</protein>
<keyword evidence="3" id="KW-1185">Reference proteome</keyword>
<comment type="caution">
    <text evidence="2">The sequence shown here is derived from an EMBL/GenBank/DDBJ whole genome shotgun (WGS) entry which is preliminary data.</text>
</comment>
<dbReference type="Gene3D" id="3.40.50.410">
    <property type="entry name" value="von Willebrand factor, type A domain"/>
    <property type="match status" value="1"/>
</dbReference>
<dbReference type="InterPro" id="IPR036465">
    <property type="entry name" value="vWFA_dom_sf"/>
</dbReference>
<dbReference type="AlphaFoldDB" id="A0AAD4SU24"/>
<accession>A0AAD4SU24</accession>
<dbReference type="InterPro" id="IPR051266">
    <property type="entry name" value="CLCR"/>
</dbReference>
<proteinExistence type="predicted"/>
<reference evidence="2" key="1">
    <citation type="submission" date="2022-04" db="EMBL/GenBank/DDBJ databases">
        <title>A functionally conserved STORR gene fusion in Papaver species that diverged 16.8 million years ago.</title>
        <authorList>
            <person name="Catania T."/>
        </authorList>
    </citation>
    <scope>NUCLEOTIDE SEQUENCE</scope>
    <source>
        <strain evidence="2">S-188037</strain>
    </source>
</reference>
<gene>
    <name evidence="2" type="ORF">MKW98_013481</name>
</gene>
<organism evidence="2 3">
    <name type="scientific">Papaver atlanticum</name>
    <dbReference type="NCBI Taxonomy" id="357466"/>
    <lineage>
        <taxon>Eukaryota</taxon>
        <taxon>Viridiplantae</taxon>
        <taxon>Streptophyta</taxon>
        <taxon>Embryophyta</taxon>
        <taxon>Tracheophyta</taxon>
        <taxon>Spermatophyta</taxon>
        <taxon>Magnoliopsida</taxon>
        <taxon>Ranunculales</taxon>
        <taxon>Papaveraceae</taxon>
        <taxon>Papaveroideae</taxon>
        <taxon>Papaver</taxon>
    </lineage>
</organism>
<dbReference type="PANTHER" id="PTHR10579:SF129">
    <property type="entry name" value="OS01G0640200 PROTEIN"/>
    <property type="match status" value="1"/>
</dbReference>
<dbReference type="PANTHER" id="PTHR10579">
    <property type="entry name" value="CALCIUM-ACTIVATED CHLORIDE CHANNEL REGULATOR"/>
    <property type="match status" value="1"/>
</dbReference>
<dbReference type="Proteomes" id="UP001202328">
    <property type="component" value="Unassembled WGS sequence"/>
</dbReference>
<dbReference type="PROSITE" id="PS50234">
    <property type="entry name" value="VWFA"/>
    <property type="match status" value="1"/>
</dbReference>
<sequence length="369" mass="40849">MQFLLQKLSRTDRLSVVTFNSNANRLCPLHQITENSQTEITAGLKMALKILSGRARNKRRGVAIMLMFDGMEDRSSHATSVPVGNVPVYTYGFGTDCDPKVLSDIAAKSNGGMFSAVPNLDNLSVAFSTSLAGLLNVNAGNYQQTKGSTVVDPVAVTFGTLSDRDTRKVLVKFTLPKVDKRFGVNIYKVIYKYRVAGNDAYKSDERTMNITRKPTSTEAERQEVLDEERRIGAAGAEPAHCMGVQLHPLLLFMVSQGTYDKQWKAFALALEASHESQRATALPGGVAGMFNTPLMDEFIKQDGFFNQDPINYQVPIPEEDKATIVASKPAPPVQEDWRYARFRQVIDLTHNIAGRLREHDPRAAFTGKK</sequence>
<dbReference type="InterPro" id="IPR002035">
    <property type="entry name" value="VWF_A"/>
</dbReference>
<evidence type="ECO:0000313" key="2">
    <source>
        <dbReference type="EMBL" id="KAI3921547.1"/>
    </source>
</evidence>
<dbReference type="SUPFAM" id="SSF53300">
    <property type="entry name" value="vWA-like"/>
    <property type="match status" value="1"/>
</dbReference>
<name>A0AAD4SU24_9MAGN</name>
<evidence type="ECO:0000259" key="1">
    <source>
        <dbReference type="PROSITE" id="PS50234"/>
    </source>
</evidence>